<keyword evidence="4" id="KW-1185">Reference proteome</keyword>
<feature type="transmembrane region" description="Helical" evidence="1">
    <location>
        <begin position="86"/>
        <end position="105"/>
    </location>
</feature>
<feature type="signal peptide" evidence="2">
    <location>
        <begin position="1"/>
        <end position="21"/>
    </location>
</feature>
<reference evidence="3 4" key="1">
    <citation type="submission" date="2020-08" db="EMBL/GenBank/DDBJ databases">
        <title>Functional genomics of gut bacteria from endangered species of beetles.</title>
        <authorList>
            <person name="Carlos-Shanley C."/>
        </authorList>
    </citation>
    <scope>NUCLEOTIDE SEQUENCE [LARGE SCALE GENOMIC DNA]</scope>
    <source>
        <strain evidence="3 4">S00198</strain>
    </source>
</reference>
<sequence length="143" mass="15772">MKKLLLLLWTVVVLHGALAQAGEAPNLDAVQLPPIARPAANPSAKGTSQALVIEPTYFYTYMLSASTGSTYQVGTQSIGYLTRNDAFIQLTGYLGCTTAGTFIPFDGYFADRYDCPWYNGIIVVAWAPSLVYAPWIWYYYLIP</sequence>
<evidence type="ECO:0000256" key="1">
    <source>
        <dbReference type="SAM" id="Phobius"/>
    </source>
</evidence>
<dbReference type="Proteomes" id="UP000575083">
    <property type="component" value="Unassembled WGS sequence"/>
</dbReference>
<comment type="caution">
    <text evidence="3">The sequence shown here is derived from an EMBL/GenBank/DDBJ whole genome shotgun (WGS) entry which is preliminary data.</text>
</comment>
<feature type="transmembrane region" description="Helical" evidence="1">
    <location>
        <begin position="117"/>
        <end position="140"/>
    </location>
</feature>
<dbReference type="RefSeq" id="WP_184857046.1">
    <property type="nucleotide sequence ID" value="NZ_JACHLK010000003.1"/>
</dbReference>
<dbReference type="AlphaFoldDB" id="A0A7X0PDN7"/>
<accession>A0A7X0PDN7</accession>
<keyword evidence="2" id="KW-0732">Signal</keyword>
<proteinExistence type="predicted"/>
<keyword evidence="1" id="KW-0472">Membrane</keyword>
<name>A0A7X0PDN7_9BURK</name>
<keyword evidence="1" id="KW-0812">Transmembrane</keyword>
<evidence type="ECO:0000313" key="3">
    <source>
        <dbReference type="EMBL" id="MBB6559656.1"/>
    </source>
</evidence>
<keyword evidence="1" id="KW-1133">Transmembrane helix</keyword>
<protein>
    <submittedName>
        <fullName evidence="3">Uncharacterized protein</fullName>
    </submittedName>
</protein>
<evidence type="ECO:0000256" key="2">
    <source>
        <dbReference type="SAM" id="SignalP"/>
    </source>
</evidence>
<organism evidence="3 4">
    <name type="scientific">Acidovorax soli</name>
    <dbReference type="NCBI Taxonomy" id="592050"/>
    <lineage>
        <taxon>Bacteria</taxon>
        <taxon>Pseudomonadati</taxon>
        <taxon>Pseudomonadota</taxon>
        <taxon>Betaproteobacteria</taxon>
        <taxon>Burkholderiales</taxon>
        <taxon>Comamonadaceae</taxon>
        <taxon>Acidovorax</taxon>
    </lineage>
</organism>
<gene>
    <name evidence="3" type="ORF">HNP48_002323</name>
</gene>
<dbReference type="EMBL" id="JACHLK010000003">
    <property type="protein sequence ID" value="MBB6559656.1"/>
    <property type="molecule type" value="Genomic_DNA"/>
</dbReference>
<feature type="chain" id="PRO_5031048989" evidence="2">
    <location>
        <begin position="22"/>
        <end position="143"/>
    </location>
</feature>
<evidence type="ECO:0000313" key="4">
    <source>
        <dbReference type="Proteomes" id="UP000575083"/>
    </source>
</evidence>